<comment type="caution">
    <text evidence="1">The sequence shown here is derived from an EMBL/GenBank/DDBJ whole genome shotgun (WGS) entry which is preliminary data.</text>
</comment>
<reference evidence="1" key="1">
    <citation type="submission" date="2021-04" db="EMBL/GenBank/DDBJ databases">
        <title>Draft genome sequence of Xylanibacillus composti strain K13.</title>
        <authorList>
            <person name="Uke A."/>
            <person name="Chhe C."/>
            <person name="Baramee S."/>
            <person name="Kosugi A."/>
        </authorList>
    </citation>
    <scope>NUCLEOTIDE SEQUENCE</scope>
    <source>
        <strain evidence="1">K13</strain>
    </source>
</reference>
<name>A0A8J4H0E2_9BACL</name>
<keyword evidence="2" id="KW-1185">Reference proteome</keyword>
<accession>A0A8J4H0E2</accession>
<evidence type="ECO:0000313" key="2">
    <source>
        <dbReference type="Proteomes" id="UP000677918"/>
    </source>
</evidence>
<dbReference type="InterPro" id="IPR019719">
    <property type="entry name" value="DUF2599"/>
</dbReference>
<dbReference type="AlphaFoldDB" id="A0A8J4H0E2"/>
<protein>
    <recommendedName>
        <fullName evidence="3">DUF2599 domain-containing protein</fullName>
    </recommendedName>
</protein>
<proteinExistence type="predicted"/>
<dbReference type="EMBL" id="BOVK01000015">
    <property type="protein sequence ID" value="GIQ68564.1"/>
    <property type="molecule type" value="Genomic_DNA"/>
</dbReference>
<dbReference type="Pfam" id="PF10783">
    <property type="entry name" value="DUF2599"/>
    <property type="match status" value="1"/>
</dbReference>
<organism evidence="1 2">
    <name type="scientific">Xylanibacillus composti</name>
    <dbReference type="NCBI Taxonomy" id="1572762"/>
    <lineage>
        <taxon>Bacteria</taxon>
        <taxon>Bacillati</taxon>
        <taxon>Bacillota</taxon>
        <taxon>Bacilli</taxon>
        <taxon>Bacillales</taxon>
        <taxon>Paenibacillaceae</taxon>
        <taxon>Xylanibacillus</taxon>
    </lineage>
</organism>
<evidence type="ECO:0000313" key="1">
    <source>
        <dbReference type="EMBL" id="GIQ68564.1"/>
    </source>
</evidence>
<dbReference type="Proteomes" id="UP000677918">
    <property type="component" value="Unassembled WGS sequence"/>
</dbReference>
<evidence type="ECO:0008006" key="3">
    <source>
        <dbReference type="Google" id="ProtNLM"/>
    </source>
</evidence>
<gene>
    <name evidence="1" type="ORF">XYCOK13_13880</name>
</gene>
<sequence>MKAVHSGNPNWGNESGLKDQFLCHVHYAANKNPWNIEPSRPDVGFINTVLNLCNPG</sequence>